<comment type="pathway">
    <text evidence="2">Protein modification; protein sumoylation.</text>
</comment>
<keyword evidence="9" id="KW-0862">Zinc</keyword>
<dbReference type="GO" id="GO:0003712">
    <property type="term" value="F:transcription coregulator activity"/>
    <property type="evidence" value="ECO:0007669"/>
    <property type="project" value="TreeGrafter"/>
</dbReference>
<reference evidence="17" key="3">
    <citation type="submission" date="2025-09" db="UniProtKB">
        <authorList>
            <consortium name="Ensembl"/>
        </authorList>
    </citation>
    <scope>IDENTIFICATION</scope>
</reference>
<evidence type="ECO:0000256" key="5">
    <source>
        <dbReference type="ARBA" id="ARBA00022679"/>
    </source>
</evidence>
<evidence type="ECO:0000256" key="9">
    <source>
        <dbReference type="ARBA" id="ARBA00022833"/>
    </source>
</evidence>
<dbReference type="Gene3D" id="3.30.40.10">
    <property type="entry name" value="Zinc/RING finger domain, C3HC4 (zinc finger)"/>
    <property type="match status" value="1"/>
</dbReference>
<accession>A0A8C5ENL3</accession>
<evidence type="ECO:0000259" key="15">
    <source>
        <dbReference type="PROSITE" id="PS51044"/>
    </source>
</evidence>
<evidence type="ECO:0000256" key="13">
    <source>
        <dbReference type="ARBA" id="ARBA00023242"/>
    </source>
</evidence>
<evidence type="ECO:0000256" key="11">
    <source>
        <dbReference type="ARBA" id="ARBA00023015"/>
    </source>
</evidence>
<keyword evidence="10" id="KW-0832">Ubl conjugation</keyword>
<organism evidence="17 18">
    <name type="scientific">Gouania willdenowi</name>
    <name type="common">Blunt-snouted clingfish</name>
    <name type="synonym">Lepadogaster willdenowi</name>
    <dbReference type="NCBI Taxonomy" id="441366"/>
    <lineage>
        <taxon>Eukaryota</taxon>
        <taxon>Metazoa</taxon>
        <taxon>Chordata</taxon>
        <taxon>Craniata</taxon>
        <taxon>Vertebrata</taxon>
        <taxon>Euteleostomi</taxon>
        <taxon>Actinopterygii</taxon>
        <taxon>Neopterygii</taxon>
        <taxon>Teleostei</taxon>
        <taxon>Neoteleostei</taxon>
        <taxon>Acanthomorphata</taxon>
        <taxon>Ovalentaria</taxon>
        <taxon>Blenniimorphae</taxon>
        <taxon>Blenniiformes</taxon>
        <taxon>Gobiesocoidei</taxon>
        <taxon>Gobiesocidae</taxon>
        <taxon>Gobiesocinae</taxon>
        <taxon>Gouania</taxon>
    </lineage>
</organism>
<evidence type="ECO:0000313" key="18">
    <source>
        <dbReference type="Proteomes" id="UP000694680"/>
    </source>
</evidence>
<dbReference type="Pfam" id="PF02891">
    <property type="entry name" value="zf-MIZ"/>
    <property type="match status" value="1"/>
</dbReference>
<keyword evidence="6" id="KW-0479">Metal-binding</keyword>
<name>A0A8C5ENL3_GOUWI</name>
<dbReference type="InterPro" id="IPR013083">
    <property type="entry name" value="Znf_RING/FYVE/PHD"/>
</dbReference>
<keyword evidence="4" id="KW-1017">Isopeptide bond</keyword>
<dbReference type="FunFam" id="3.30.40.10:FF:000003">
    <property type="entry name" value="E3 SUMO-protein ligase PIAS2 isoform X1"/>
    <property type="match status" value="1"/>
</dbReference>
<dbReference type="InterPro" id="IPR004181">
    <property type="entry name" value="Znf_MIZ"/>
</dbReference>
<evidence type="ECO:0000256" key="4">
    <source>
        <dbReference type="ARBA" id="ARBA00022499"/>
    </source>
</evidence>
<keyword evidence="8" id="KW-0833">Ubl conjugation pathway</keyword>
<evidence type="ECO:0000256" key="8">
    <source>
        <dbReference type="ARBA" id="ARBA00022786"/>
    </source>
</evidence>
<evidence type="ECO:0000256" key="14">
    <source>
        <dbReference type="PROSITE-ProRule" id="PRU00452"/>
    </source>
</evidence>
<dbReference type="UniPathway" id="UPA00886"/>
<evidence type="ECO:0000256" key="3">
    <source>
        <dbReference type="ARBA" id="ARBA00005383"/>
    </source>
</evidence>
<dbReference type="AlphaFoldDB" id="A0A8C5ENL3"/>
<dbReference type="InterPro" id="IPR038654">
    <property type="entry name" value="PINIT_sf"/>
</dbReference>
<dbReference type="GO" id="GO:0006357">
    <property type="term" value="P:regulation of transcription by RNA polymerase II"/>
    <property type="evidence" value="ECO:0007669"/>
    <property type="project" value="TreeGrafter"/>
</dbReference>
<comment type="subcellular location">
    <subcellularLocation>
        <location evidence="1">Nucleus</location>
    </subcellularLocation>
</comment>
<evidence type="ECO:0000256" key="12">
    <source>
        <dbReference type="ARBA" id="ARBA00023163"/>
    </source>
</evidence>
<dbReference type="GO" id="GO:0016925">
    <property type="term" value="P:protein sumoylation"/>
    <property type="evidence" value="ECO:0007669"/>
    <property type="project" value="UniProtKB-UniPathway"/>
</dbReference>
<dbReference type="GO" id="GO:0000785">
    <property type="term" value="C:chromatin"/>
    <property type="evidence" value="ECO:0007669"/>
    <property type="project" value="TreeGrafter"/>
</dbReference>
<dbReference type="Pfam" id="PF14324">
    <property type="entry name" value="PINIT"/>
    <property type="match status" value="1"/>
</dbReference>
<evidence type="ECO:0000256" key="7">
    <source>
        <dbReference type="ARBA" id="ARBA00022771"/>
    </source>
</evidence>
<dbReference type="PROSITE" id="PS51466">
    <property type="entry name" value="PINIT"/>
    <property type="match status" value="1"/>
</dbReference>
<dbReference type="Ensembl" id="ENSGWIT00000025918.1">
    <property type="protein sequence ID" value="ENSGWIP00000023669.1"/>
    <property type="gene ID" value="ENSGWIG00000012615.1"/>
</dbReference>
<keyword evidence="18" id="KW-1185">Reference proteome</keyword>
<keyword evidence="11" id="KW-0805">Transcription regulation</keyword>
<dbReference type="Gene3D" id="2.60.120.780">
    <property type="entry name" value="PINIT domain"/>
    <property type="match status" value="1"/>
</dbReference>
<dbReference type="Proteomes" id="UP000694680">
    <property type="component" value="Chromosome 9"/>
</dbReference>
<evidence type="ECO:0000313" key="17">
    <source>
        <dbReference type="Ensembl" id="ENSGWIP00000023669.1"/>
    </source>
</evidence>
<proteinExistence type="inferred from homology"/>
<dbReference type="PROSITE" id="PS51044">
    <property type="entry name" value="ZF_SP_RING"/>
    <property type="match status" value="1"/>
</dbReference>
<keyword evidence="12" id="KW-0804">Transcription</keyword>
<keyword evidence="13" id="KW-0539">Nucleus</keyword>
<evidence type="ECO:0000259" key="16">
    <source>
        <dbReference type="PROSITE" id="PS51466"/>
    </source>
</evidence>
<protein>
    <submittedName>
        <fullName evidence="17">E3 SUMO-protein ligase PIAS2-like</fullName>
    </submittedName>
</protein>
<dbReference type="PANTHER" id="PTHR10782:SF12">
    <property type="entry name" value="E3 SUMO-PROTEIN LIGASE PIAS2"/>
    <property type="match status" value="1"/>
</dbReference>
<keyword evidence="5" id="KW-0808">Transferase</keyword>
<evidence type="ECO:0000256" key="10">
    <source>
        <dbReference type="ARBA" id="ARBA00022843"/>
    </source>
</evidence>
<dbReference type="PANTHER" id="PTHR10782">
    <property type="entry name" value="ZINC FINGER MIZ DOMAIN-CONTAINING PROTEIN"/>
    <property type="match status" value="1"/>
</dbReference>
<dbReference type="GO" id="GO:0005634">
    <property type="term" value="C:nucleus"/>
    <property type="evidence" value="ECO:0007669"/>
    <property type="project" value="UniProtKB-SubCell"/>
</dbReference>
<dbReference type="GO" id="GO:0008270">
    <property type="term" value="F:zinc ion binding"/>
    <property type="evidence" value="ECO:0007669"/>
    <property type="project" value="UniProtKB-KW"/>
</dbReference>
<dbReference type="FunFam" id="2.60.120.780:FF:000001">
    <property type="entry name" value="E3 SUMO-protein ligase PIAS2 isoform X1"/>
    <property type="match status" value="1"/>
</dbReference>
<feature type="domain" description="PINIT" evidence="16">
    <location>
        <begin position="83"/>
        <end position="249"/>
    </location>
</feature>
<gene>
    <name evidence="17" type="primary">pias2</name>
</gene>
<evidence type="ECO:0000256" key="6">
    <source>
        <dbReference type="ARBA" id="ARBA00022723"/>
    </source>
</evidence>
<dbReference type="InterPro" id="IPR023321">
    <property type="entry name" value="PINIT"/>
</dbReference>
<keyword evidence="7 14" id="KW-0863">Zinc-finger</keyword>
<sequence length="421" mass="46972">MYVFSTVYVCTGECPAPTLCLVFIKLRELDYRVGGRGAGRPLALCHRSARRNAVAVFVDGTIMNISTGEGVPAASRSSMNLQQPTPLMPPVHPDVQMKPLPFYDVLDVLIKPSSLGASTAQRYHQEKHFIFALTPQQVREVCISRDFLPGGRRDYMVQIQLRFCLSETSCLQEDNYPNSLCIKVNGKLFPLPGFAPPPKNGIEQKRPGRPLNITSLVRLSSAVPNQISVTWAQEIGKTYSMSVYLVRQLTSPLLLQRLRMKGIRNPDHSRALIKEKLTADPDSEVATTSLRVSLMCPLGKMRLTVPCRAVTCSHLQCFDAALYLQMNEKKPTWICPVCDKKATYESLIIDGLFLEILNDCSDVDEIKFQEDGTWCPMRPKKETVKVSSQPITKIEGKDFLWTPGSGFNQSVLALLIPLSHS</sequence>
<reference evidence="17" key="1">
    <citation type="submission" date="2020-06" db="EMBL/GenBank/DDBJ databases">
        <authorList>
            <consortium name="Wellcome Sanger Institute Data Sharing"/>
        </authorList>
    </citation>
    <scope>NUCLEOTIDE SEQUENCE [LARGE SCALE GENOMIC DNA]</scope>
</reference>
<comment type="similarity">
    <text evidence="3">Belongs to the PIAS family.</text>
</comment>
<evidence type="ECO:0000256" key="1">
    <source>
        <dbReference type="ARBA" id="ARBA00004123"/>
    </source>
</evidence>
<dbReference type="GO" id="GO:0061665">
    <property type="term" value="F:SUMO ligase activity"/>
    <property type="evidence" value="ECO:0007669"/>
    <property type="project" value="TreeGrafter"/>
</dbReference>
<evidence type="ECO:0000256" key="2">
    <source>
        <dbReference type="ARBA" id="ARBA00004718"/>
    </source>
</evidence>
<reference evidence="17" key="2">
    <citation type="submission" date="2025-08" db="UniProtKB">
        <authorList>
            <consortium name="Ensembl"/>
        </authorList>
    </citation>
    <scope>IDENTIFICATION</scope>
</reference>
<feature type="domain" description="SP-RING-type" evidence="15">
    <location>
        <begin position="281"/>
        <end position="362"/>
    </location>
</feature>